<dbReference type="AlphaFoldDB" id="A0A6I4IE38"/>
<protein>
    <recommendedName>
        <fullName evidence="3">DUF3168 domain-containing protein</fullName>
    </recommendedName>
</protein>
<accession>A0A6I4IE38</accession>
<name>A0A6I4IE38_ACIBA</name>
<reference evidence="1 2" key="1">
    <citation type="submission" date="2019-11" db="EMBL/GenBank/DDBJ databases">
        <title>Multidrug-resistant Acinetobacter baumannii moving toward extensively drug-resistant over fifteen years in South of Brazil.</title>
        <authorList>
            <person name="Fedrigo N.H."/>
            <person name="Cerdeira L."/>
            <person name="Fuga B."/>
            <person name="Marini P.V.B."/>
            <person name="Shinohara D.R."/>
            <person name="Carrara-Marroni F.E."/>
            <person name="Lincopan N."/>
            <person name="Tognim M.C.B."/>
        </authorList>
    </citation>
    <scope>NUCLEOTIDE SEQUENCE [LARGE SCALE GENOMIC DNA]</scope>
    <source>
        <strain evidence="1 2">Ac576</strain>
    </source>
</reference>
<organism evidence="1 2">
    <name type="scientific">Acinetobacter baumannii</name>
    <dbReference type="NCBI Taxonomy" id="470"/>
    <lineage>
        <taxon>Bacteria</taxon>
        <taxon>Pseudomonadati</taxon>
        <taxon>Pseudomonadota</taxon>
        <taxon>Gammaproteobacteria</taxon>
        <taxon>Moraxellales</taxon>
        <taxon>Moraxellaceae</taxon>
        <taxon>Acinetobacter</taxon>
        <taxon>Acinetobacter calcoaceticus/baumannii complex</taxon>
    </lineage>
</organism>
<dbReference type="Pfam" id="PF20765">
    <property type="entry name" value="Phage_tail_terminator_8"/>
    <property type="match status" value="1"/>
</dbReference>
<dbReference type="RefSeq" id="WP_002370827.1">
    <property type="nucleotide sequence ID" value="NZ_WPIP01000013.1"/>
</dbReference>
<dbReference type="InterPro" id="IPR049254">
    <property type="entry name" value="Phage_tail_terminator"/>
</dbReference>
<evidence type="ECO:0000313" key="2">
    <source>
        <dbReference type="Proteomes" id="UP000439424"/>
    </source>
</evidence>
<proteinExistence type="predicted"/>
<dbReference type="EMBL" id="WPIP01000013">
    <property type="protein sequence ID" value="MVM90484.1"/>
    <property type="molecule type" value="Genomic_DNA"/>
</dbReference>
<evidence type="ECO:0008006" key="3">
    <source>
        <dbReference type="Google" id="ProtNLM"/>
    </source>
</evidence>
<evidence type="ECO:0000313" key="1">
    <source>
        <dbReference type="EMBL" id="MVM90484.1"/>
    </source>
</evidence>
<dbReference type="Proteomes" id="UP000439424">
    <property type="component" value="Unassembled WGS sequence"/>
</dbReference>
<sequence>MIDVTLNIANQLAEIVPDAIIYREQQEQSFEEPSFYIYEIQSNSKDELMDYQMRSHLYCVVWFPDSSLDDPGVKEQCENMRQKLLDEFSFIDGLQVKVLNKEAKINENTLNLTFKIRYRVTKPQENNQLKELQTNGGLKNG</sequence>
<gene>
    <name evidence="1" type="ORF">GNY86_03025</name>
</gene>
<comment type="caution">
    <text evidence="1">The sequence shown here is derived from an EMBL/GenBank/DDBJ whole genome shotgun (WGS) entry which is preliminary data.</text>
</comment>